<proteinExistence type="predicted"/>
<evidence type="ECO:0000256" key="1">
    <source>
        <dbReference type="SAM" id="MobiDB-lite"/>
    </source>
</evidence>
<dbReference type="Proteomes" id="UP000267798">
    <property type="component" value="Unassembled WGS sequence"/>
</dbReference>
<evidence type="ECO:0000313" key="3">
    <source>
        <dbReference type="Proteomes" id="UP000267798"/>
    </source>
</evidence>
<protein>
    <submittedName>
        <fullName evidence="2">Uncharacterized protein</fullName>
    </submittedName>
</protein>
<sequence length="140" mass="14820">MEQIYPIREEVLSTYGGMPVAVIFKSGYREIGVIRSCQGGKLVLGNPYTSRAANYGRGPYQDGGSHAAEADEASQPIEAKPAAAGKKLGKKKKAKAAGVGHSPTKYASEGDNPSLSARAESTDDTIKVDLDDIAYLFLIV</sequence>
<comment type="caution">
    <text evidence="2">The sequence shown here is derived from an EMBL/GenBank/DDBJ whole genome shotgun (WGS) entry which is preliminary data.</text>
</comment>
<gene>
    <name evidence="2" type="ORF">D3P09_07160</name>
</gene>
<dbReference type="EMBL" id="QXQB01000001">
    <property type="protein sequence ID" value="RJX41717.1"/>
    <property type="molecule type" value="Genomic_DNA"/>
</dbReference>
<dbReference type="AlphaFoldDB" id="A0A3A6PJZ8"/>
<name>A0A3A6PJZ8_9BACL</name>
<evidence type="ECO:0000313" key="2">
    <source>
        <dbReference type="EMBL" id="RJX41717.1"/>
    </source>
</evidence>
<accession>A0A3A6PJZ8</accession>
<feature type="region of interest" description="Disordered" evidence="1">
    <location>
        <begin position="54"/>
        <end position="121"/>
    </location>
</feature>
<dbReference type="RefSeq" id="WP_120108322.1">
    <property type="nucleotide sequence ID" value="NZ_QXQB01000001.1"/>
</dbReference>
<dbReference type="OrthoDB" id="2639081at2"/>
<keyword evidence="3" id="KW-1185">Reference proteome</keyword>
<reference evidence="2 3" key="1">
    <citation type="submission" date="2018-09" db="EMBL/GenBank/DDBJ databases">
        <title>Paenibacillus aracenensis nov. sp. isolated from a cave in southern Spain.</title>
        <authorList>
            <person name="Jurado V."/>
            <person name="Gutierrez-Patricio S."/>
            <person name="Gonzalez-Pimentel J.L."/>
            <person name="Miller A.Z."/>
            <person name="Laiz L."/>
            <person name="Saiz-Jimenez C."/>
        </authorList>
    </citation>
    <scope>NUCLEOTIDE SEQUENCE [LARGE SCALE GENOMIC DNA]</scope>
    <source>
        <strain evidence="2 3">JCM 19203</strain>
    </source>
</reference>
<organism evidence="2 3">
    <name type="scientific">Paenibacillus pinisoli</name>
    <dbReference type="NCBI Taxonomy" id="1276110"/>
    <lineage>
        <taxon>Bacteria</taxon>
        <taxon>Bacillati</taxon>
        <taxon>Bacillota</taxon>
        <taxon>Bacilli</taxon>
        <taxon>Bacillales</taxon>
        <taxon>Paenibacillaceae</taxon>
        <taxon>Paenibacillus</taxon>
    </lineage>
</organism>